<dbReference type="InterPro" id="IPR027417">
    <property type="entry name" value="P-loop_NTPase"/>
</dbReference>
<evidence type="ECO:0000256" key="9">
    <source>
        <dbReference type="ARBA" id="ARBA00061644"/>
    </source>
</evidence>
<accession>A0A7D8AJW7</accession>
<dbReference type="InterPro" id="IPR036640">
    <property type="entry name" value="ABC1_TM_sf"/>
</dbReference>
<evidence type="ECO:0000256" key="2">
    <source>
        <dbReference type="ARBA" id="ARBA00022448"/>
    </source>
</evidence>
<reference evidence="13 14" key="1">
    <citation type="journal article" date="2020" name="Front. Microbiol.">
        <title>Design of Bacterial Strain-Specific qPCR Assays Using NGS Data and Publicly Available Resources and Its Application to Track Biocontrol Strains.</title>
        <authorList>
            <person name="Hernandez I."/>
            <person name="Sant C."/>
            <person name="Martinez R."/>
            <person name="Fernandez C."/>
        </authorList>
    </citation>
    <scope>NUCLEOTIDE SEQUENCE [LARGE SCALE GENOMIC DNA]</scope>
    <source>
        <strain evidence="13 14">B24</strain>
    </source>
</reference>
<dbReference type="FunFam" id="3.40.50.300:FF:000299">
    <property type="entry name" value="ABC transporter ATP-binding protein/permease"/>
    <property type="match status" value="1"/>
</dbReference>
<evidence type="ECO:0000256" key="4">
    <source>
        <dbReference type="ARBA" id="ARBA00022692"/>
    </source>
</evidence>
<name>A0A7D8AJW7_9MICO</name>
<evidence type="ECO:0000256" key="6">
    <source>
        <dbReference type="ARBA" id="ARBA00022840"/>
    </source>
</evidence>
<keyword evidence="6 13" id="KW-0067">ATP-binding</keyword>
<dbReference type="SUPFAM" id="SSF90123">
    <property type="entry name" value="ABC transporter transmembrane region"/>
    <property type="match status" value="1"/>
</dbReference>
<dbReference type="PROSITE" id="PS50893">
    <property type="entry name" value="ABC_TRANSPORTER_2"/>
    <property type="match status" value="1"/>
</dbReference>
<dbReference type="EMBL" id="CP043732">
    <property type="protein sequence ID" value="QMU97406.1"/>
    <property type="molecule type" value="Genomic_DNA"/>
</dbReference>
<evidence type="ECO:0000313" key="13">
    <source>
        <dbReference type="EMBL" id="QMU97406.1"/>
    </source>
</evidence>
<keyword evidence="2" id="KW-0813">Transport</keyword>
<sequence length="603" mass="64264">MSEARTAPGVIAQMMMVLRATGAKPSHWVTGTVIASVALAALDMLGVAAMVPLMQLVTVPGPPDGFNRVVADQLGTEDLTVLIPVVAGIVVLAFLLKSVGSVLFRWWLLGRTTKVSAQASVELMRRYVLAPYDRHRRRSLSEIYRNIGDATTQSASVLLAGLTLCTDVLVLVAIVAVLMLSSPLVTLFAVALFGLLVFGVQHLLRRRQIAIGENLAAAGLLGWQSLMPGLDGFRETRLTGSSERFIAGYRRAKLDAAHQSRLMGLFADIPRYLLEVSFILAIVGIAVLLFALGQGAQVIPVLGLFAAASMRALPTLNRVTANLATVRAGQAGLKIFVEALDELDTEGMHDDSPAAAEPFAGDIELDGVTMQYADADVPVLENLSLRIPANATTAFVGSSGAGKSTLLDLILGLLKPNAGTISCGGRSIDSDLATWYAGLGVVPQDVFLVDDTIAANIAYGLTPDGFDRERIVEVASIAQLDDLIAELPDGLETMVGDRGVRLSGGQRQRIGLARALYRRPRFLVLDEATSALDNATEHEIAATLDRLRGSMTVIIVAHRLSTVRNADSLIFLEAGRIATRGTFDEVRAANPEFARLVELGSLD</sequence>
<evidence type="ECO:0000259" key="12">
    <source>
        <dbReference type="PROSITE" id="PS50929"/>
    </source>
</evidence>
<evidence type="ECO:0000256" key="7">
    <source>
        <dbReference type="ARBA" id="ARBA00022989"/>
    </source>
</evidence>
<dbReference type="Proteomes" id="UP000515708">
    <property type="component" value="Chromosome"/>
</dbReference>
<gene>
    <name evidence="13" type="ORF">FVO59_09395</name>
</gene>
<dbReference type="GO" id="GO:0140359">
    <property type="term" value="F:ABC-type transporter activity"/>
    <property type="evidence" value="ECO:0007669"/>
    <property type="project" value="InterPro"/>
</dbReference>
<evidence type="ECO:0000256" key="8">
    <source>
        <dbReference type="ARBA" id="ARBA00023136"/>
    </source>
</evidence>
<feature type="domain" description="ABC transmembrane type-1" evidence="12">
    <location>
        <begin position="33"/>
        <end position="328"/>
    </location>
</feature>
<dbReference type="Pfam" id="PF00005">
    <property type="entry name" value="ABC_tran"/>
    <property type="match status" value="1"/>
</dbReference>
<dbReference type="GO" id="GO:0016887">
    <property type="term" value="F:ATP hydrolysis activity"/>
    <property type="evidence" value="ECO:0007669"/>
    <property type="project" value="InterPro"/>
</dbReference>
<dbReference type="Gene3D" id="3.40.50.300">
    <property type="entry name" value="P-loop containing nucleotide triphosphate hydrolases"/>
    <property type="match status" value="1"/>
</dbReference>
<evidence type="ECO:0000256" key="10">
    <source>
        <dbReference type="SAM" id="Phobius"/>
    </source>
</evidence>
<keyword evidence="3" id="KW-1003">Cell membrane</keyword>
<dbReference type="InterPro" id="IPR003439">
    <property type="entry name" value="ABC_transporter-like_ATP-bd"/>
</dbReference>
<dbReference type="PROSITE" id="PS00211">
    <property type="entry name" value="ABC_TRANSPORTER_1"/>
    <property type="match status" value="1"/>
</dbReference>
<dbReference type="InterPro" id="IPR011527">
    <property type="entry name" value="ABC1_TM_dom"/>
</dbReference>
<protein>
    <submittedName>
        <fullName evidence="13">ABC transporter ATP-binding protein</fullName>
    </submittedName>
</protein>
<evidence type="ECO:0000313" key="14">
    <source>
        <dbReference type="Proteomes" id="UP000515708"/>
    </source>
</evidence>
<keyword evidence="5" id="KW-0547">Nucleotide-binding</keyword>
<dbReference type="RefSeq" id="WP_182252405.1">
    <property type="nucleotide sequence ID" value="NZ_CP043732.1"/>
</dbReference>
<dbReference type="AlphaFoldDB" id="A0A7D8AJW7"/>
<dbReference type="InterPro" id="IPR039421">
    <property type="entry name" value="Type_1_exporter"/>
</dbReference>
<comment type="subcellular location">
    <subcellularLocation>
        <location evidence="1">Cell membrane</location>
        <topology evidence="1">Multi-pass membrane protein</topology>
    </subcellularLocation>
</comment>
<dbReference type="PANTHER" id="PTHR24221:SF632">
    <property type="entry name" value="ATP-DEPENDENT LIPID A-CORE FLIPPASE"/>
    <property type="match status" value="1"/>
</dbReference>
<feature type="transmembrane region" description="Helical" evidence="10">
    <location>
        <begin position="272"/>
        <end position="292"/>
    </location>
</feature>
<dbReference type="GO" id="GO:0034040">
    <property type="term" value="F:ATPase-coupled lipid transmembrane transporter activity"/>
    <property type="evidence" value="ECO:0007669"/>
    <property type="project" value="TreeGrafter"/>
</dbReference>
<keyword evidence="7 10" id="KW-1133">Transmembrane helix</keyword>
<dbReference type="SMART" id="SM00382">
    <property type="entry name" value="AAA"/>
    <property type="match status" value="1"/>
</dbReference>
<feature type="transmembrane region" description="Helical" evidence="10">
    <location>
        <begin position="81"/>
        <end position="104"/>
    </location>
</feature>
<dbReference type="InterPro" id="IPR003593">
    <property type="entry name" value="AAA+_ATPase"/>
</dbReference>
<dbReference type="GO" id="GO:0005886">
    <property type="term" value="C:plasma membrane"/>
    <property type="evidence" value="ECO:0007669"/>
    <property type="project" value="UniProtKB-SubCell"/>
</dbReference>
<dbReference type="SUPFAM" id="SSF52540">
    <property type="entry name" value="P-loop containing nucleoside triphosphate hydrolases"/>
    <property type="match status" value="1"/>
</dbReference>
<evidence type="ECO:0000259" key="11">
    <source>
        <dbReference type="PROSITE" id="PS50893"/>
    </source>
</evidence>
<dbReference type="Gene3D" id="1.20.1560.10">
    <property type="entry name" value="ABC transporter type 1, transmembrane domain"/>
    <property type="match status" value="1"/>
</dbReference>
<feature type="domain" description="ABC transporter" evidence="11">
    <location>
        <begin position="363"/>
        <end position="599"/>
    </location>
</feature>
<keyword evidence="4 10" id="KW-0812">Transmembrane</keyword>
<feature type="transmembrane region" description="Helical" evidence="10">
    <location>
        <begin position="28"/>
        <end position="51"/>
    </location>
</feature>
<feature type="transmembrane region" description="Helical" evidence="10">
    <location>
        <begin position="184"/>
        <end position="204"/>
    </location>
</feature>
<evidence type="ECO:0000256" key="1">
    <source>
        <dbReference type="ARBA" id="ARBA00004651"/>
    </source>
</evidence>
<proteinExistence type="inferred from homology"/>
<dbReference type="InterPro" id="IPR017871">
    <property type="entry name" value="ABC_transporter-like_CS"/>
</dbReference>
<dbReference type="GO" id="GO:0005524">
    <property type="term" value="F:ATP binding"/>
    <property type="evidence" value="ECO:0007669"/>
    <property type="project" value="UniProtKB-KW"/>
</dbReference>
<feature type="transmembrane region" description="Helical" evidence="10">
    <location>
        <begin position="155"/>
        <end position="178"/>
    </location>
</feature>
<organism evidence="13 14">
    <name type="scientific">Microbacterium esteraromaticum</name>
    <dbReference type="NCBI Taxonomy" id="57043"/>
    <lineage>
        <taxon>Bacteria</taxon>
        <taxon>Bacillati</taxon>
        <taxon>Actinomycetota</taxon>
        <taxon>Actinomycetes</taxon>
        <taxon>Micrococcales</taxon>
        <taxon>Microbacteriaceae</taxon>
        <taxon>Microbacterium</taxon>
    </lineage>
</organism>
<keyword evidence="8 10" id="KW-0472">Membrane</keyword>
<evidence type="ECO:0000256" key="3">
    <source>
        <dbReference type="ARBA" id="ARBA00022475"/>
    </source>
</evidence>
<comment type="similarity">
    <text evidence="9">Belongs to the ABC transporter superfamily. Lipid exporter (TC 3.A.1.106) family.</text>
</comment>
<evidence type="ECO:0000256" key="5">
    <source>
        <dbReference type="ARBA" id="ARBA00022741"/>
    </source>
</evidence>
<dbReference type="PROSITE" id="PS50929">
    <property type="entry name" value="ABC_TM1F"/>
    <property type="match status" value="1"/>
</dbReference>
<dbReference type="PANTHER" id="PTHR24221">
    <property type="entry name" value="ATP-BINDING CASSETTE SUB-FAMILY B"/>
    <property type="match status" value="1"/>
</dbReference>